<accession>A0A126TA36</accession>
<evidence type="ECO:0000256" key="3">
    <source>
        <dbReference type="ARBA" id="ARBA00022553"/>
    </source>
</evidence>
<dbReference type="Pfam" id="PF02518">
    <property type="entry name" value="HATPase_c"/>
    <property type="match status" value="1"/>
</dbReference>
<dbReference type="EMBL" id="CP014476">
    <property type="protein sequence ID" value="AMK78654.1"/>
    <property type="molecule type" value="Genomic_DNA"/>
</dbReference>
<dbReference type="PANTHER" id="PTHR43065">
    <property type="entry name" value="SENSOR HISTIDINE KINASE"/>
    <property type="match status" value="1"/>
</dbReference>
<dbReference type="InterPro" id="IPR003661">
    <property type="entry name" value="HisK_dim/P_dom"/>
</dbReference>
<comment type="catalytic activity">
    <reaction evidence="1">
        <text>ATP + protein L-histidine = ADP + protein N-phospho-L-histidine.</text>
        <dbReference type="EC" id="2.7.13.3"/>
    </reaction>
</comment>
<dbReference type="SMART" id="SM00388">
    <property type="entry name" value="HisKA"/>
    <property type="match status" value="1"/>
</dbReference>
<keyword evidence="7" id="KW-0418">Kinase</keyword>
<dbReference type="InterPro" id="IPR036097">
    <property type="entry name" value="HisK_dim/P_sf"/>
</dbReference>
<dbReference type="RefSeq" id="WP_036274105.1">
    <property type="nucleotide sequence ID" value="NZ_CP014476.1"/>
</dbReference>
<dbReference type="PROSITE" id="PS50109">
    <property type="entry name" value="HIS_KIN"/>
    <property type="match status" value="1"/>
</dbReference>
<evidence type="ECO:0000256" key="1">
    <source>
        <dbReference type="ARBA" id="ARBA00000085"/>
    </source>
</evidence>
<keyword evidence="4" id="KW-0175">Coiled coil</keyword>
<dbReference type="STRING" id="1538553.JT25_019540"/>
<dbReference type="SUPFAM" id="SSF47384">
    <property type="entry name" value="Homodimeric domain of signal transducing histidine kinase"/>
    <property type="match status" value="1"/>
</dbReference>
<dbReference type="InterPro" id="IPR036890">
    <property type="entry name" value="HATPase_C_sf"/>
</dbReference>
<keyword evidence="7" id="KW-0808">Transferase</keyword>
<evidence type="ECO:0000313" key="8">
    <source>
        <dbReference type="Proteomes" id="UP000030512"/>
    </source>
</evidence>
<dbReference type="Pfam" id="PF12860">
    <property type="entry name" value="PAS_7"/>
    <property type="match status" value="1"/>
</dbReference>
<evidence type="ECO:0000313" key="7">
    <source>
        <dbReference type="EMBL" id="AMK78654.1"/>
    </source>
</evidence>
<sequence>MSSLEHLMIDYSQNMMLLVEPSELRIIIANRVVEKMLGYSEQELLAMAITNIESSLQDVFYWEDVRNGQYLDIETQDGLYQCADGSMLMVTKSVKVIHHEGSPLILIQARDVQNEHKAEDALAQILSQLRATLESTGNGILVIDWHGKIANMNRQFSSMWGISDDLLLEREEADILEFIAGLVVEPEAFRARLQELVGSRETEDILSLKDGRIFECRSRPQYLGEHIIGRVFGFNDITEHKRAEEALRDSRDKLEEQVHKRTESLQMANTQLLAEKARQEDLIRQLEETQMQLLQSEKMASIGQLAAGVAHEINNPIGFVNSNLSTLQEYVDGMLRLLAAYEDIESTLVNEALQDITHLKEEVNIGYLRGDIGNLLAESLDGLQRVRRIVKDLKDFSHVGELEQQLANLESGLDSTLNVVWNEIKYKAEVVKEYGRIPEINCIASQLNQVFMNLLINAVQAIEDHGRITIRTGHDEKKVWVEVEDTGKGIKPEQLGKIFDPFFTTKSVGMGTGLGLSLSYGIVKKHNGWIEVKSELGKGTSFRVFLPRTS</sequence>
<keyword evidence="8" id="KW-1185">Reference proteome</keyword>
<dbReference type="SUPFAM" id="SSF55874">
    <property type="entry name" value="ATPase domain of HSP90 chaperone/DNA topoisomerase II/histidine kinase"/>
    <property type="match status" value="1"/>
</dbReference>
<dbReference type="SUPFAM" id="SSF55785">
    <property type="entry name" value="PYP-like sensor domain (PAS domain)"/>
    <property type="match status" value="2"/>
</dbReference>
<dbReference type="PANTHER" id="PTHR43065:SF50">
    <property type="entry name" value="HISTIDINE KINASE"/>
    <property type="match status" value="1"/>
</dbReference>
<dbReference type="Gene3D" id="3.30.565.10">
    <property type="entry name" value="Histidine kinase-like ATPase, C-terminal domain"/>
    <property type="match status" value="1"/>
</dbReference>
<dbReference type="CDD" id="cd16943">
    <property type="entry name" value="HATPase_AtoS-like"/>
    <property type="match status" value="1"/>
</dbReference>
<dbReference type="SMART" id="SM00091">
    <property type="entry name" value="PAS"/>
    <property type="match status" value="2"/>
</dbReference>
<dbReference type="InterPro" id="IPR000014">
    <property type="entry name" value="PAS"/>
</dbReference>
<dbReference type="KEGG" id="mdn:JT25_019540"/>
<evidence type="ECO:0000259" key="6">
    <source>
        <dbReference type="PROSITE" id="PS50112"/>
    </source>
</evidence>
<dbReference type="OrthoDB" id="1931120at2"/>
<organism evidence="7 8">
    <name type="scientific">Methylomonas denitrificans</name>
    <dbReference type="NCBI Taxonomy" id="1538553"/>
    <lineage>
        <taxon>Bacteria</taxon>
        <taxon>Pseudomonadati</taxon>
        <taxon>Pseudomonadota</taxon>
        <taxon>Gammaproteobacteria</taxon>
        <taxon>Methylococcales</taxon>
        <taxon>Methylococcaceae</taxon>
        <taxon>Methylomonas</taxon>
    </lineage>
</organism>
<dbReference type="Proteomes" id="UP000030512">
    <property type="component" value="Chromosome"/>
</dbReference>
<dbReference type="InterPro" id="IPR005467">
    <property type="entry name" value="His_kinase_dom"/>
</dbReference>
<feature type="coiled-coil region" evidence="4">
    <location>
        <begin position="237"/>
        <end position="299"/>
    </location>
</feature>
<gene>
    <name evidence="7" type="ORF">JT25_019540</name>
</gene>
<dbReference type="InterPro" id="IPR003594">
    <property type="entry name" value="HATPase_dom"/>
</dbReference>
<name>A0A126TA36_9GAMM</name>
<evidence type="ECO:0000259" key="5">
    <source>
        <dbReference type="PROSITE" id="PS50109"/>
    </source>
</evidence>
<dbReference type="EC" id="2.7.13.3" evidence="2"/>
<proteinExistence type="predicted"/>
<keyword evidence="3" id="KW-0597">Phosphoprotein</keyword>
<dbReference type="NCBIfam" id="TIGR00229">
    <property type="entry name" value="sensory_box"/>
    <property type="match status" value="2"/>
</dbReference>
<dbReference type="InterPro" id="IPR035965">
    <property type="entry name" value="PAS-like_dom_sf"/>
</dbReference>
<dbReference type="PRINTS" id="PR00344">
    <property type="entry name" value="BCTRLSENSOR"/>
</dbReference>
<evidence type="ECO:0000256" key="2">
    <source>
        <dbReference type="ARBA" id="ARBA00012438"/>
    </source>
</evidence>
<dbReference type="InterPro" id="IPR004358">
    <property type="entry name" value="Sig_transdc_His_kin-like_C"/>
</dbReference>
<dbReference type="GO" id="GO:0000155">
    <property type="term" value="F:phosphorelay sensor kinase activity"/>
    <property type="evidence" value="ECO:0007669"/>
    <property type="project" value="InterPro"/>
</dbReference>
<dbReference type="AlphaFoldDB" id="A0A126TA36"/>
<dbReference type="CDD" id="cd00082">
    <property type="entry name" value="HisKA"/>
    <property type="match status" value="1"/>
</dbReference>
<feature type="domain" description="Histidine kinase" evidence="5">
    <location>
        <begin position="308"/>
        <end position="550"/>
    </location>
</feature>
<dbReference type="PROSITE" id="PS50112">
    <property type="entry name" value="PAS"/>
    <property type="match status" value="1"/>
</dbReference>
<evidence type="ECO:0000256" key="4">
    <source>
        <dbReference type="SAM" id="Coils"/>
    </source>
</evidence>
<reference evidence="7 8" key="1">
    <citation type="journal article" date="2015" name="Environ. Microbiol.">
        <title>Methane oxidation coupled to nitrate reduction under hypoxia by the Gammaproteobacterium Methylomonas denitrificans, sp. nov. type strain FJG1.</title>
        <authorList>
            <person name="Kits K.D."/>
            <person name="Klotz M.G."/>
            <person name="Stein L.Y."/>
        </authorList>
    </citation>
    <scope>NUCLEOTIDE SEQUENCE [LARGE SCALE GENOMIC DNA]</scope>
    <source>
        <strain evidence="7 8">FJG1</strain>
    </source>
</reference>
<dbReference type="Pfam" id="PF13426">
    <property type="entry name" value="PAS_9"/>
    <property type="match status" value="1"/>
</dbReference>
<dbReference type="SMART" id="SM00387">
    <property type="entry name" value="HATPase_c"/>
    <property type="match status" value="1"/>
</dbReference>
<protein>
    <recommendedName>
        <fullName evidence="2">histidine kinase</fullName>
        <ecNumber evidence="2">2.7.13.3</ecNumber>
    </recommendedName>
</protein>
<feature type="domain" description="PAS" evidence="6">
    <location>
        <begin position="125"/>
        <end position="179"/>
    </location>
</feature>
<dbReference type="Gene3D" id="1.10.287.130">
    <property type="match status" value="1"/>
</dbReference>
<dbReference type="Gene3D" id="3.30.450.20">
    <property type="entry name" value="PAS domain"/>
    <property type="match status" value="2"/>
</dbReference>